<reference evidence="3 6" key="3">
    <citation type="submission" date="2019-06" db="EMBL/GenBank/DDBJ databases">
        <title>Whole genome shotgun sequence of Brevibacillus reuszeri NBRC 15719.</title>
        <authorList>
            <person name="Hosoyama A."/>
            <person name="Uohara A."/>
            <person name="Ohji S."/>
            <person name="Ichikawa N."/>
        </authorList>
    </citation>
    <scope>NUCLEOTIDE SEQUENCE [LARGE SCALE GENOMIC DNA]</scope>
    <source>
        <strain evidence="3 6">NBRC 15719</strain>
    </source>
</reference>
<dbReference type="Gene3D" id="3.40.1610.10">
    <property type="entry name" value="CV3147-like domain"/>
    <property type="match status" value="1"/>
</dbReference>
<reference evidence="4" key="2">
    <citation type="submission" date="2015-07" db="EMBL/GenBank/DDBJ databases">
        <title>MeaNS - Measles Nucleotide Surveillance Program.</title>
        <authorList>
            <person name="Tran T."/>
            <person name="Druce J."/>
        </authorList>
    </citation>
    <scope>NUCLEOTIDE SEQUENCE</scope>
    <source>
        <strain evidence="4">DSM 9887</strain>
    </source>
</reference>
<reference evidence="5" key="1">
    <citation type="submission" date="2015-07" db="EMBL/GenBank/DDBJ databases">
        <title>Genome sequencing project for genomic taxonomy and phylogenomics of Bacillus-like bacteria.</title>
        <authorList>
            <person name="Liu B."/>
            <person name="Wang J."/>
            <person name="Zhu Y."/>
            <person name="Liu G."/>
            <person name="Chen Q."/>
            <person name="Chen Z."/>
            <person name="Lan J."/>
            <person name="Che J."/>
            <person name="Ge C."/>
            <person name="Shi H."/>
            <person name="Pan Z."/>
            <person name="Liu X."/>
        </authorList>
    </citation>
    <scope>NUCLEOTIDE SEQUENCE [LARGE SCALE GENOMIC DNA]</scope>
    <source>
        <strain evidence="5">DSM 9887</strain>
    </source>
</reference>
<dbReference type="OrthoDB" id="7441206at2"/>
<organism evidence="4 5">
    <name type="scientific">Brevibacillus reuszeri</name>
    <dbReference type="NCBI Taxonomy" id="54915"/>
    <lineage>
        <taxon>Bacteria</taxon>
        <taxon>Bacillati</taxon>
        <taxon>Bacillota</taxon>
        <taxon>Bacilli</taxon>
        <taxon>Bacillales</taxon>
        <taxon>Paenibacillaceae</taxon>
        <taxon>Brevibacillus</taxon>
    </lineage>
</organism>
<feature type="domain" description="S-Me-THD-like C-terminal" evidence="2">
    <location>
        <begin position="168"/>
        <end position="354"/>
    </location>
</feature>
<name>A0A0K9YKJ0_9BACL</name>
<evidence type="ECO:0000313" key="6">
    <source>
        <dbReference type="Proteomes" id="UP000319578"/>
    </source>
</evidence>
<dbReference type="Proteomes" id="UP000319578">
    <property type="component" value="Unassembled WGS sequence"/>
</dbReference>
<dbReference type="InterPro" id="IPR027479">
    <property type="entry name" value="S-Me-THD_N_sf"/>
</dbReference>
<dbReference type="Pfam" id="PF20906">
    <property type="entry name" value="S-Me-THD_C"/>
    <property type="match status" value="1"/>
</dbReference>
<dbReference type="Gene3D" id="2.40.390.10">
    <property type="entry name" value="CV3147-like"/>
    <property type="match status" value="1"/>
</dbReference>
<gene>
    <name evidence="4" type="ORF">ADS79_24900</name>
    <name evidence="3" type="ORF">BRE01_54120</name>
</gene>
<dbReference type="AlphaFoldDB" id="A0A0K9YKJ0"/>
<protein>
    <recommendedName>
        <fullName evidence="7">Hydantoinase</fullName>
    </recommendedName>
</protein>
<feature type="domain" description="S-Me-THD N-terminal" evidence="1">
    <location>
        <begin position="8"/>
        <end position="162"/>
    </location>
</feature>
<dbReference type="Proteomes" id="UP000036834">
    <property type="component" value="Unassembled WGS sequence"/>
</dbReference>
<evidence type="ECO:0000313" key="5">
    <source>
        <dbReference type="Proteomes" id="UP000036834"/>
    </source>
</evidence>
<evidence type="ECO:0000259" key="2">
    <source>
        <dbReference type="Pfam" id="PF20906"/>
    </source>
</evidence>
<dbReference type="PATRIC" id="fig|54915.3.peg.4129"/>
<dbReference type="SUPFAM" id="SSF160991">
    <property type="entry name" value="CV3147-like"/>
    <property type="match status" value="1"/>
</dbReference>
<evidence type="ECO:0000313" key="3">
    <source>
        <dbReference type="EMBL" id="GED71710.1"/>
    </source>
</evidence>
<dbReference type="InterPro" id="IPR024071">
    <property type="entry name" value="S-Me-THD_C_sf"/>
</dbReference>
<evidence type="ECO:0000313" key="4">
    <source>
        <dbReference type="EMBL" id="KNB69167.1"/>
    </source>
</evidence>
<evidence type="ECO:0000259" key="1">
    <source>
        <dbReference type="Pfam" id="PF06032"/>
    </source>
</evidence>
<dbReference type="InterPro" id="IPR010318">
    <property type="entry name" value="S-Me-THD_N"/>
</dbReference>
<dbReference type="Pfam" id="PF06032">
    <property type="entry name" value="S-Me-THD_N"/>
    <property type="match status" value="1"/>
</dbReference>
<accession>A0A0K9YKJ0</accession>
<sequence length="365" mass="39191">MRYIDAQAIEDIAAGAAVLGTGGGGDPYIGKMMALQAIEKYGPIPLLTLDELEDDTLVVPSSMIGAPTVMVEKVPAEGMVTQALNLIEQALGKKAAATMPIEVGGVNSIIPLVVAAEKGIPVVDADAMGRAFPEAQMVTFYLDGHAAAPTSMTDERGNGVVMYPVDGVMSERLARSVTIQMGGSASMCDYPLSGKQVKQSAIPGTLTLAQEIGALLRTARNQETSPVRMLLDKLGGFELFTGKTVDISRRTESGFTKGQATFDGIDEYRERRMTLGFQNEHLVALENGEPLATTPDLLAVLDKETGMPITTEGLKYGTRVSVVAFPCHPKWRTEKGIETVGPRYFGYDFEYVPVEQLVRRRGEKA</sequence>
<dbReference type="EMBL" id="LGIQ01000011">
    <property type="protein sequence ID" value="KNB69167.1"/>
    <property type="molecule type" value="Genomic_DNA"/>
</dbReference>
<dbReference type="RefSeq" id="WP_049741160.1">
    <property type="nucleotide sequence ID" value="NZ_BJON01000022.1"/>
</dbReference>
<dbReference type="InterPro" id="IPR048350">
    <property type="entry name" value="S-Me-THD-like_C"/>
</dbReference>
<dbReference type="EMBL" id="BJON01000022">
    <property type="protein sequence ID" value="GED71710.1"/>
    <property type="molecule type" value="Genomic_DNA"/>
</dbReference>
<dbReference type="STRING" id="54915.ADS79_24900"/>
<proteinExistence type="predicted"/>
<keyword evidence="6" id="KW-1185">Reference proteome</keyword>
<comment type="caution">
    <text evidence="4">The sequence shown here is derived from an EMBL/GenBank/DDBJ whole genome shotgun (WGS) entry which is preliminary data.</text>
</comment>
<evidence type="ECO:0008006" key="7">
    <source>
        <dbReference type="Google" id="ProtNLM"/>
    </source>
</evidence>